<dbReference type="GO" id="GO:0008810">
    <property type="term" value="F:cellulase activity"/>
    <property type="evidence" value="ECO:0007669"/>
    <property type="project" value="UniProtKB-EC"/>
</dbReference>
<gene>
    <name evidence="1" type="primary">tox-1</name>
</gene>
<sequence length="43" mass="4799">MLIYVAEICLSVWLWDGLGDKKKGYAMLGWARPLILGCGSKNQ</sequence>
<keyword evidence="1" id="KW-0326">Glycosidase</keyword>
<evidence type="ECO:0000313" key="1">
    <source>
        <dbReference type="EMBL" id="ALA65344.1"/>
    </source>
</evidence>
<dbReference type="AlphaFoldDB" id="A0A0K2GUU6"/>
<reference evidence="1" key="1">
    <citation type="submission" date="2015-08" db="EMBL/GenBank/DDBJ databases">
        <title>Complete DNA Sequence of Pseudomonas syringae pv. actinidiae, the Causal Agent of Kiwifruit Canker Disease.</title>
        <authorList>
            <person name="Rikkerink E.H.A."/>
            <person name="Fineran P.C."/>
        </authorList>
    </citation>
    <scope>NUCLEOTIDE SEQUENCE</scope>
    <source>
        <strain evidence="1">1858 bd prd-4+ A.</strain>
    </source>
</reference>
<dbReference type="EC" id="3.2.1.4" evidence="1"/>
<organism evidence="1">
    <name type="scientific">Neurospora crassa</name>
    <dbReference type="NCBI Taxonomy" id="5141"/>
    <lineage>
        <taxon>Eukaryota</taxon>
        <taxon>Fungi</taxon>
        <taxon>Dikarya</taxon>
        <taxon>Ascomycota</taxon>
        <taxon>Pezizomycotina</taxon>
        <taxon>Sordariomycetes</taxon>
        <taxon>Sordariomycetidae</taxon>
        <taxon>Sordariales</taxon>
        <taxon>Sordariaceae</taxon>
        <taxon>Neurospora</taxon>
    </lineage>
</organism>
<protein>
    <submittedName>
        <fullName evidence="1">Cellulase</fullName>
        <ecNumber evidence="1">3.2.1.4</ecNumber>
    </submittedName>
</protein>
<name>A0A0K2GUU6_NEUCS</name>
<accession>A0A0K2GUU6</accession>
<proteinExistence type="predicted"/>
<dbReference type="EMBL" id="KT372214">
    <property type="protein sequence ID" value="ALA65344.1"/>
    <property type="molecule type" value="Genomic_DNA"/>
</dbReference>
<keyword evidence="1" id="KW-0378">Hydrolase</keyword>